<comment type="caution">
    <text evidence="1">The sequence shown here is derived from an EMBL/GenBank/DDBJ whole genome shotgun (WGS) entry which is preliminary data.</text>
</comment>
<sequence length="100" mass="11169">MTDTTALPDIIADLRARISQLPTIDSRRGDIMDQHRRHRKAAVELGEYLTATYGAQVAERAENNRITMRRISSTSTSGLQGAFSNWIAAAEKRLAQQQRA</sequence>
<accession>A0AA45W7Q4</accession>
<reference evidence="1 2" key="1">
    <citation type="submission" date="2017-01" db="EMBL/GenBank/DDBJ databases">
        <authorList>
            <person name="Varghese N."/>
            <person name="Submissions S."/>
        </authorList>
    </citation>
    <scope>NUCLEOTIDE SEQUENCE [LARGE SCALE GENOMIC DNA]</scope>
    <source>
        <strain evidence="1 2">DSM 18447</strain>
    </source>
</reference>
<evidence type="ECO:0000313" key="2">
    <source>
        <dbReference type="Proteomes" id="UP000186216"/>
    </source>
</evidence>
<organism evidence="1 2">
    <name type="scientific">Paracoccus saliphilus</name>
    <dbReference type="NCBI Taxonomy" id="405559"/>
    <lineage>
        <taxon>Bacteria</taxon>
        <taxon>Pseudomonadati</taxon>
        <taxon>Pseudomonadota</taxon>
        <taxon>Alphaproteobacteria</taxon>
        <taxon>Rhodobacterales</taxon>
        <taxon>Paracoccaceae</taxon>
        <taxon>Paracoccus</taxon>
    </lineage>
</organism>
<evidence type="ECO:0000313" key="1">
    <source>
        <dbReference type="EMBL" id="SIT11283.1"/>
    </source>
</evidence>
<gene>
    <name evidence="1" type="ORF">SAMN05421772_11956</name>
</gene>
<dbReference type="AlphaFoldDB" id="A0AA45W7Q4"/>
<dbReference type="EMBL" id="FTOU01000019">
    <property type="protein sequence ID" value="SIT11283.1"/>
    <property type="molecule type" value="Genomic_DNA"/>
</dbReference>
<protein>
    <submittedName>
        <fullName evidence="1">Uncharacterized protein</fullName>
    </submittedName>
</protein>
<proteinExistence type="predicted"/>
<dbReference type="Proteomes" id="UP000186216">
    <property type="component" value="Unassembled WGS sequence"/>
</dbReference>
<name>A0AA45W7Q4_9RHOB</name>
<dbReference type="RefSeq" id="WP_076528148.1">
    <property type="nucleotide sequence ID" value="NZ_FTOU01000019.1"/>
</dbReference>